<dbReference type="GO" id="GO:0043565">
    <property type="term" value="F:sequence-specific DNA binding"/>
    <property type="evidence" value="ECO:0007669"/>
    <property type="project" value="InterPro"/>
</dbReference>
<dbReference type="EMBL" id="LT629695">
    <property type="protein sequence ID" value="SDH68672.1"/>
    <property type="molecule type" value="Genomic_DNA"/>
</dbReference>
<dbReference type="STRING" id="399736.SAMN04489720_2018"/>
<dbReference type="PRINTS" id="PR00033">
    <property type="entry name" value="HTHASNC"/>
</dbReference>
<gene>
    <name evidence="5" type="ORF">SAMN04489720_2018</name>
</gene>
<dbReference type="InterPro" id="IPR011008">
    <property type="entry name" value="Dimeric_a/b-barrel"/>
</dbReference>
<keyword evidence="1" id="KW-0805">Transcription regulation</keyword>
<keyword evidence="3" id="KW-0804">Transcription</keyword>
<dbReference type="Gene3D" id="3.30.70.920">
    <property type="match status" value="1"/>
</dbReference>
<dbReference type="GO" id="GO:0005829">
    <property type="term" value="C:cytosol"/>
    <property type="evidence" value="ECO:0007669"/>
    <property type="project" value="TreeGrafter"/>
</dbReference>
<evidence type="ECO:0000256" key="3">
    <source>
        <dbReference type="ARBA" id="ARBA00023163"/>
    </source>
</evidence>
<dbReference type="InterPro" id="IPR019887">
    <property type="entry name" value="Tscrpt_reg_AsnC/Lrp_C"/>
</dbReference>
<keyword evidence="2" id="KW-0238">DNA-binding</keyword>
<evidence type="ECO:0000259" key="4">
    <source>
        <dbReference type="PROSITE" id="PS50956"/>
    </source>
</evidence>
<sequence length="183" mass="19875">MADETTDTPLRSFAERIRPATPEVPLDAIDVQLLMELAKDARVPQRALADVLGMSSPAVADRIARLKAKGVIRGFSVDIDWEALGHSTVAYLSIKAAVGFDQSRVFETLMGLRGVEEINVVTGANDMVVKIRAHGFDDLRQILANDVWGIPGVQQTETSIVLVRAEPEGVDARMLQALLPSDD</sequence>
<dbReference type="Gene3D" id="1.10.10.10">
    <property type="entry name" value="Winged helix-like DNA-binding domain superfamily/Winged helix DNA-binding domain"/>
    <property type="match status" value="1"/>
</dbReference>
<evidence type="ECO:0000313" key="5">
    <source>
        <dbReference type="EMBL" id="SDH68672.1"/>
    </source>
</evidence>
<evidence type="ECO:0000313" key="6">
    <source>
        <dbReference type="Proteomes" id="UP000198822"/>
    </source>
</evidence>
<protein>
    <submittedName>
        <fullName evidence="5">Transcriptional regulator, AsnC family</fullName>
    </submittedName>
</protein>
<dbReference type="InterPro" id="IPR036388">
    <property type="entry name" value="WH-like_DNA-bd_sf"/>
</dbReference>
<dbReference type="SMART" id="SM00344">
    <property type="entry name" value="HTH_ASNC"/>
    <property type="match status" value="1"/>
</dbReference>
<dbReference type="InterPro" id="IPR019888">
    <property type="entry name" value="Tscrpt_reg_AsnC-like"/>
</dbReference>
<dbReference type="PANTHER" id="PTHR30154:SF34">
    <property type="entry name" value="TRANSCRIPTIONAL REGULATOR AZLB"/>
    <property type="match status" value="1"/>
</dbReference>
<dbReference type="RefSeq" id="WP_172802293.1">
    <property type="nucleotide sequence ID" value="NZ_LT629695.1"/>
</dbReference>
<keyword evidence="6" id="KW-1185">Reference proteome</keyword>
<organism evidence="5 6">
    <name type="scientific">Agrococcus jejuensis</name>
    <dbReference type="NCBI Taxonomy" id="399736"/>
    <lineage>
        <taxon>Bacteria</taxon>
        <taxon>Bacillati</taxon>
        <taxon>Actinomycetota</taxon>
        <taxon>Actinomycetes</taxon>
        <taxon>Micrococcales</taxon>
        <taxon>Microbacteriaceae</taxon>
        <taxon>Agrococcus</taxon>
    </lineage>
</organism>
<proteinExistence type="predicted"/>
<dbReference type="Pfam" id="PF01037">
    <property type="entry name" value="AsnC_trans_reg"/>
    <property type="match status" value="1"/>
</dbReference>
<dbReference type="InterPro" id="IPR000485">
    <property type="entry name" value="AsnC-type_HTH_dom"/>
</dbReference>
<dbReference type="Pfam" id="PF13412">
    <property type="entry name" value="HTH_24"/>
    <property type="match status" value="1"/>
</dbReference>
<dbReference type="PROSITE" id="PS50956">
    <property type="entry name" value="HTH_ASNC_2"/>
    <property type="match status" value="1"/>
</dbReference>
<evidence type="ECO:0000256" key="2">
    <source>
        <dbReference type="ARBA" id="ARBA00023125"/>
    </source>
</evidence>
<dbReference type="GO" id="GO:0043200">
    <property type="term" value="P:response to amino acid"/>
    <property type="evidence" value="ECO:0007669"/>
    <property type="project" value="TreeGrafter"/>
</dbReference>
<dbReference type="Proteomes" id="UP000198822">
    <property type="component" value="Chromosome I"/>
</dbReference>
<dbReference type="SUPFAM" id="SSF54909">
    <property type="entry name" value="Dimeric alpha+beta barrel"/>
    <property type="match status" value="1"/>
</dbReference>
<dbReference type="InterPro" id="IPR019885">
    <property type="entry name" value="Tscrpt_reg_HTH_AsnC-type_CS"/>
</dbReference>
<accession>A0A1G8EFG5</accession>
<dbReference type="AlphaFoldDB" id="A0A1G8EFG5"/>
<reference evidence="6" key="1">
    <citation type="submission" date="2016-10" db="EMBL/GenBank/DDBJ databases">
        <authorList>
            <person name="Varghese N."/>
            <person name="Submissions S."/>
        </authorList>
    </citation>
    <scope>NUCLEOTIDE SEQUENCE [LARGE SCALE GENOMIC DNA]</scope>
    <source>
        <strain evidence="6">DSM 22002</strain>
    </source>
</reference>
<dbReference type="PANTHER" id="PTHR30154">
    <property type="entry name" value="LEUCINE-RESPONSIVE REGULATORY PROTEIN"/>
    <property type="match status" value="1"/>
</dbReference>
<dbReference type="SUPFAM" id="SSF46785">
    <property type="entry name" value="Winged helix' DNA-binding domain"/>
    <property type="match status" value="1"/>
</dbReference>
<dbReference type="InterPro" id="IPR036390">
    <property type="entry name" value="WH_DNA-bd_sf"/>
</dbReference>
<evidence type="ECO:0000256" key="1">
    <source>
        <dbReference type="ARBA" id="ARBA00023015"/>
    </source>
</evidence>
<dbReference type="PROSITE" id="PS00519">
    <property type="entry name" value="HTH_ASNC_1"/>
    <property type="match status" value="1"/>
</dbReference>
<name>A0A1G8EFG5_9MICO</name>
<feature type="domain" description="HTH asnC-type" evidence="4">
    <location>
        <begin position="26"/>
        <end position="87"/>
    </location>
</feature>